<feature type="region of interest" description="Disordered" evidence="1">
    <location>
        <begin position="62"/>
        <end position="87"/>
    </location>
</feature>
<dbReference type="STRING" id="1265818.MAQA_06083"/>
<reference evidence="5 6" key="1">
    <citation type="journal article" date="2014" name="Int. J. Syst. Evol. Microbiol.">
        <title>Listeria floridensis sp. nov., Listeria aquatica sp. nov., Listeria cornellensis sp. nov., Listeria riparia sp. nov. and Listeria grandensis sp. nov., from agricultural and natural environments.</title>
        <authorList>
            <person name="den Bakker H.C."/>
            <person name="Warchocki S."/>
            <person name="Wright E.M."/>
            <person name="Allred A.F."/>
            <person name="Ahlstrom C."/>
            <person name="Manuel C.S."/>
            <person name="Stasiewicz M.J."/>
            <person name="Burrell A."/>
            <person name="Roof S."/>
            <person name="Strawn L."/>
            <person name="Fortes E.D."/>
            <person name="Nightingale K.K."/>
            <person name="Kephart D."/>
            <person name="Wiedmann M."/>
        </authorList>
    </citation>
    <scope>NUCLEOTIDE SEQUENCE [LARGE SCALE GENOMIC DNA]</scope>
    <source>
        <strain evidence="5 6">FSL S10-1188</strain>
    </source>
</reference>
<evidence type="ECO:0000259" key="4">
    <source>
        <dbReference type="Pfam" id="PF14504"/>
    </source>
</evidence>
<dbReference type="SUPFAM" id="SSF55797">
    <property type="entry name" value="PR-1-like"/>
    <property type="match status" value="1"/>
</dbReference>
<dbReference type="Gene3D" id="3.40.33.10">
    <property type="entry name" value="CAP"/>
    <property type="match status" value="1"/>
</dbReference>
<evidence type="ECO:0000256" key="1">
    <source>
        <dbReference type="SAM" id="MobiDB-lite"/>
    </source>
</evidence>
<evidence type="ECO:0000256" key="2">
    <source>
        <dbReference type="SAM" id="Phobius"/>
    </source>
</evidence>
<accession>W7AX86</accession>
<dbReference type="PATRIC" id="fig|1265818.5.peg.1214"/>
<keyword evidence="2" id="KW-0812">Transmembrane</keyword>
<evidence type="ECO:0000313" key="6">
    <source>
        <dbReference type="Proteomes" id="UP000019246"/>
    </source>
</evidence>
<dbReference type="InterPro" id="IPR014044">
    <property type="entry name" value="CAP_dom"/>
</dbReference>
<dbReference type="PANTHER" id="PTHR31157:SF26">
    <property type="entry name" value="SCP-LIKE EXTRACELLULAR PROTEIN"/>
    <property type="match status" value="1"/>
</dbReference>
<dbReference type="Pfam" id="PF00188">
    <property type="entry name" value="CAP"/>
    <property type="match status" value="1"/>
</dbReference>
<keyword evidence="6" id="KW-1185">Reference proteome</keyword>
<feature type="transmembrane region" description="Helical" evidence="2">
    <location>
        <begin position="32"/>
        <end position="50"/>
    </location>
</feature>
<dbReference type="CDD" id="cd05379">
    <property type="entry name" value="CAP_bacterial"/>
    <property type="match status" value="1"/>
</dbReference>
<dbReference type="InterPro" id="IPR035940">
    <property type="entry name" value="CAP_sf"/>
</dbReference>
<dbReference type="EMBL" id="AOCG01000006">
    <property type="protein sequence ID" value="EUJ19719.1"/>
    <property type="molecule type" value="Genomic_DNA"/>
</dbReference>
<keyword evidence="2" id="KW-1133">Transmembrane helix</keyword>
<name>W7AX86_9LIST</name>
<feature type="domain" description="CAP-associated" evidence="4">
    <location>
        <begin position="98"/>
        <end position="237"/>
    </location>
</feature>
<evidence type="ECO:0000259" key="3">
    <source>
        <dbReference type="Pfam" id="PF00188"/>
    </source>
</evidence>
<dbReference type="Pfam" id="PF14504">
    <property type="entry name" value="CAP_assoc_N"/>
    <property type="match status" value="1"/>
</dbReference>
<comment type="caution">
    <text evidence="5">The sequence shown here is derived from an EMBL/GenBank/DDBJ whole genome shotgun (WGS) entry which is preliminary data.</text>
</comment>
<gene>
    <name evidence="5" type="ORF">MAQA_06083</name>
</gene>
<sequence length="391" mass="45093">MRNEASWVAFHEKKTLQLKAENKPRGGQNLKFVLRVLVLLVICLFIGYNTDLFFEKTTERNEAQDKVEQKNMPTEAKKANETSEQLPATDENMGSFVNQDFSKVKAKFGDPIRVDKTPYGYDNYVYNQPNTSYMLVGVRNHKVQTIYALGQDLNLKPYQIGMSVEKVFTNAKLQSEIAFYYENNFYRFELSENDLNMRPVVSLGSGVYAQLNFDKIDGKLTSVRYLNKLSFIKMHPYELNYQGEIYKENVSSDLWNQVDKAADLEVLEITNVLRERYKAEPVADEQDVAKVAYGHSVDMAENKYFSHDSPTYGSLGDRLKEGNVVYTKAGENIAYNYIDAAAAVEGWLNSPGHRKNLLEKTYTYMGSGTFRKYYTQNFVTKIKRRFCEFML</sequence>
<dbReference type="InterPro" id="IPR029410">
    <property type="entry name" value="CAP_assoc"/>
</dbReference>
<dbReference type="AlphaFoldDB" id="W7AX86"/>
<protein>
    <submittedName>
        <fullName evidence="5">Putative membrane protein ylbC</fullName>
    </submittedName>
</protein>
<keyword evidence="2" id="KW-0472">Membrane</keyword>
<dbReference type="PANTHER" id="PTHR31157">
    <property type="entry name" value="SCP DOMAIN-CONTAINING PROTEIN"/>
    <property type="match status" value="1"/>
</dbReference>
<proteinExistence type="predicted"/>
<feature type="compositionally biased region" description="Basic and acidic residues" evidence="1">
    <location>
        <begin position="62"/>
        <end position="81"/>
    </location>
</feature>
<organism evidence="5 6">
    <name type="scientific">Listeria aquatica FSL S10-1188</name>
    <dbReference type="NCBI Taxonomy" id="1265818"/>
    <lineage>
        <taxon>Bacteria</taxon>
        <taxon>Bacillati</taxon>
        <taxon>Bacillota</taxon>
        <taxon>Bacilli</taxon>
        <taxon>Bacillales</taxon>
        <taxon>Listeriaceae</taxon>
        <taxon>Listeria</taxon>
    </lineage>
</organism>
<feature type="domain" description="SCP" evidence="3">
    <location>
        <begin position="267"/>
        <end position="376"/>
    </location>
</feature>
<evidence type="ECO:0000313" key="5">
    <source>
        <dbReference type="EMBL" id="EUJ19719.1"/>
    </source>
</evidence>
<dbReference type="Proteomes" id="UP000019246">
    <property type="component" value="Unassembled WGS sequence"/>
</dbReference>